<keyword evidence="3" id="KW-1185">Reference proteome</keyword>
<reference evidence="2 3" key="2">
    <citation type="submission" date="2018-11" db="EMBL/GenBank/DDBJ databases">
        <authorList>
            <consortium name="Pathogen Informatics"/>
        </authorList>
    </citation>
    <scope>NUCLEOTIDE SEQUENCE [LARGE SCALE GENOMIC DNA]</scope>
</reference>
<evidence type="ECO:0000313" key="4">
    <source>
        <dbReference type="WBParaSite" id="HNAJ_0000253601-mRNA-1"/>
    </source>
</evidence>
<accession>A0A0R3T648</accession>
<feature type="compositionally biased region" description="Polar residues" evidence="1">
    <location>
        <begin position="269"/>
        <end position="278"/>
    </location>
</feature>
<gene>
    <name evidence="2" type="ORF">HNAJ_LOCUS2535</name>
</gene>
<feature type="region of interest" description="Disordered" evidence="1">
    <location>
        <begin position="100"/>
        <end position="120"/>
    </location>
</feature>
<name>A0A0R3T648_RODNA</name>
<dbReference type="STRING" id="102285.A0A0R3T648"/>
<proteinExistence type="predicted"/>
<dbReference type="Proteomes" id="UP000278807">
    <property type="component" value="Unassembled WGS sequence"/>
</dbReference>
<dbReference type="AlphaFoldDB" id="A0A0R3T648"/>
<feature type="region of interest" description="Disordered" evidence="1">
    <location>
        <begin position="269"/>
        <end position="304"/>
    </location>
</feature>
<evidence type="ECO:0000313" key="2">
    <source>
        <dbReference type="EMBL" id="VDN98394.1"/>
    </source>
</evidence>
<sequence>MDCDQTPNDPLVRPEDLGIFQGHCTIPSPIDLYLKYYLFAIAVSISTFFAKVVKGIKNRLQDSVNRTSNSDSADMNISYQSISPPLENVRFPSRHGSSLQVASSASSSTSKSTSIKTSKTVASSSMTTMDSIKTLSVRSTSSKSSFSESKTSSSNRLIDSSSKLVENIAEMQNLFQQNNVSESMLDQIENRCQSLETYLPQWKSNLISPTSTEIGCRFKEVKKRTNLAYLRLLRQLVNEVGLDAALSGSIGIPILEAFCSRPLSNIIIDQSSRSTPGGDSTEGPDGLTGRVNGRSENENNPIPARNKLRHAVRLLMAKGKDAAEDRDLNSEFMALIESEF</sequence>
<evidence type="ECO:0000256" key="1">
    <source>
        <dbReference type="SAM" id="MobiDB-lite"/>
    </source>
</evidence>
<organism evidence="4">
    <name type="scientific">Rodentolepis nana</name>
    <name type="common">Dwarf tapeworm</name>
    <name type="synonym">Hymenolepis nana</name>
    <dbReference type="NCBI Taxonomy" id="102285"/>
    <lineage>
        <taxon>Eukaryota</taxon>
        <taxon>Metazoa</taxon>
        <taxon>Spiralia</taxon>
        <taxon>Lophotrochozoa</taxon>
        <taxon>Platyhelminthes</taxon>
        <taxon>Cestoda</taxon>
        <taxon>Eucestoda</taxon>
        <taxon>Cyclophyllidea</taxon>
        <taxon>Hymenolepididae</taxon>
        <taxon>Rodentolepis</taxon>
    </lineage>
</organism>
<dbReference type="WBParaSite" id="HNAJ_0000253601-mRNA-1">
    <property type="protein sequence ID" value="HNAJ_0000253601-mRNA-1"/>
    <property type="gene ID" value="HNAJ_0000253601"/>
</dbReference>
<evidence type="ECO:0000313" key="3">
    <source>
        <dbReference type="Proteomes" id="UP000278807"/>
    </source>
</evidence>
<dbReference type="EMBL" id="UZAE01001251">
    <property type="protein sequence ID" value="VDN98394.1"/>
    <property type="molecule type" value="Genomic_DNA"/>
</dbReference>
<reference evidence="4" key="1">
    <citation type="submission" date="2017-02" db="UniProtKB">
        <authorList>
            <consortium name="WormBaseParasite"/>
        </authorList>
    </citation>
    <scope>IDENTIFICATION</scope>
</reference>
<protein>
    <submittedName>
        <fullName evidence="4">MIF4G domain-containing protein</fullName>
    </submittedName>
</protein>